<organism evidence="1 2">
    <name type="scientific">Raoultibacter timonensis</name>
    <dbReference type="NCBI Taxonomy" id="1907662"/>
    <lineage>
        <taxon>Bacteria</taxon>
        <taxon>Bacillati</taxon>
        <taxon>Actinomycetota</taxon>
        <taxon>Coriobacteriia</taxon>
        <taxon>Eggerthellales</taxon>
        <taxon>Eggerthellaceae</taxon>
        <taxon>Raoultibacter</taxon>
    </lineage>
</organism>
<name>A0ABN6MMK5_9ACTN</name>
<dbReference type="Proteomes" id="UP001320544">
    <property type="component" value="Chromosome"/>
</dbReference>
<evidence type="ECO:0008006" key="3">
    <source>
        <dbReference type="Google" id="ProtNLM"/>
    </source>
</evidence>
<accession>A0ABN6MMK5</accession>
<protein>
    <recommendedName>
        <fullName evidence="3">SatD family protein</fullName>
    </recommendedName>
</protein>
<dbReference type="Pfam" id="PF16264">
    <property type="entry name" value="SatD"/>
    <property type="match status" value="1"/>
</dbReference>
<reference evidence="1 2" key="1">
    <citation type="submission" date="2022-01" db="EMBL/GenBank/DDBJ databases">
        <title>Novel bile acid biosynthetic pathways are enriched in the microbiome of centenarians.</title>
        <authorList>
            <person name="Sato Y."/>
            <person name="Atarashi K."/>
            <person name="Plichta R.D."/>
            <person name="Arai Y."/>
            <person name="Sasajima S."/>
            <person name="Kearney M.S."/>
            <person name="Suda W."/>
            <person name="Takeshita K."/>
            <person name="Sasaki T."/>
            <person name="Okamoto S."/>
            <person name="Skelly N.A."/>
            <person name="Okamura Y."/>
            <person name="Vlamakis H."/>
            <person name="Li Y."/>
            <person name="Tanoue T."/>
            <person name="Takei H."/>
            <person name="Nittono H."/>
            <person name="Narushima S."/>
            <person name="Irie J."/>
            <person name="Itoh H."/>
            <person name="Moriya K."/>
            <person name="Sugiura Y."/>
            <person name="Suematsu M."/>
            <person name="Moritoki N."/>
            <person name="Shibata S."/>
            <person name="Littman R.D."/>
            <person name="Fischbach A.M."/>
            <person name="Uwamino Y."/>
            <person name="Inoue T."/>
            <person name="Honda A."/>
            <person name="Hattori M."/>
            <person name="Murai T."/>
            <person name="Xavier J.R."/>
            <person name="Hirose N."/>
            <person name="Honda K."/>
        </authorList>
    </citation>
    <scope>NUCLEOTIDE SEQUENCE [LARGE SCALE GENOMIC DNA]</scope>
    <source>
        <strain evidence="1 2">CE91-St30</strain>
    </source>
</reference>
<evidence type="ECO:0000313" key="2">
    <source>
        <dbReference type="Proteomes" id="UP001320544"/>
    </source>
</evidence>
<dbReference type="EMBL" id="AP025564">
    <property type="protein sequence ID" value="BDE97481.1"/>
    <property type="molecule type" value="Genomic_DNA"/>
</dbReference>
<proteinExistence type="predicted"/>
<evidence type="ECO:0000313" key="1">
    <source>
        <dbReference type="EMBL" id="BDE97481.1"/>
    </source>
</evidence>
<dbReference type="RefSeq" id="WP_244386801.1">
    <property type="nucleotide sequence ID" value="NZ_AP025564.1"/>
</dbReference>
<gene>
    <name evidence="1" type="ORF">CE91St30_28140</name>
</gene>
<sequence>MKPYFVLIADVKKSKKYTSDARGRLQGLLSASLDYLNILYSYGIEKRVVFSGGDEIQGLFRDPLTPFLYYRMLTFILGAKTIRGGIGFGDWSVRVEGESSPSQDGSAYHHARRALDEAKSNKPYDVVFVGDGRIDEYLTVLMDHSIGMSEMRTSAQNDTALIIEMMFPLVGASPNDEAFFGTDRVRDIERSLANLLDLRESMSRKSQAKPGLMQGITETARMIDSLTFHPVAIEPIGDAHRCPSFPNGKDIQGVSSILSNLTGMTRQGIDRQLASSRVVQERNAVVAYAYSLKLSIEW</sequence>
<keyword evidence="2" id="KW-1185">Reference proteome</keyword>
<dbReference type="InterPro" id="IPR032580">
    <property type="entry name" value="SatD"/>
</dbReference>